<dbReference type="RefSeq" id="WP_003593973.1">
    <property type="nucleotide sequence ID" value="NZ_JH719381.1"/>
</dbReference>
<evidence type="ECO:0000313" key="3">
    <source>
        <dbReference type="Proteomes" id="UP000005092"/>
    </source>
</evidence>
<feature type="domain" description="Amidohydrolase-related" evidence="1">
    <location>
        <begin position="9"/>
        <end position="273"/>
    </location>
</feature>
<gene>
    <name evidence="2" type="ORF">Rleg9DRAFT_7026</name>
</gene>
<keyword evidence="2" id="KW-0378">Hydrolase</keyword>
<dbReference type="InterPro" id="IPR006680">
    <property type="entry name" value="Amidohydro-rel"/>
</dbReference>
<dbReference type="Proteomes" id="UP000005092">
    <property type="component" value="Unassembled WGS sequence"/>
</dbReference>
<evidence type="ECO:0000259" key="1">
    <source>
        <dbReference type="Pfam" id="PF04909"/>
    </source>
</evidence>
<accession>I9NJ70</accession>
<reference evidence="2 3" key="1">
    <citation type="submission" date="2012-02" db="EMBL/GenBank/DDBJ databases">
        <title>Improved High-Quality Draft Sequence of Rhizobium leguminosarum bv. trifolii WSM597.</title>
        <authorList>
            <consortium name="US DOE Joint Genome Institute"/>
            <person name="Lucas S."/>
            <person name="Han J."/>
            <person name="Lapidus A."/>
            <person name="Cheng J.-F."/>
            <person name="Goodwin L."/>
            <person name="Pitluck S."/>
            <person name="Peters L."/>
            <person name="Ovchinnikova G."/>
            <person name="Held B."/>
            <person name="Detter J.C."/>
            <person name="Han C."/>
            <person name="Tapia R."/>
            <person name="Land M."/>
            <person name="Hauser L."/>
            <person name="Kyrpides N."/>
            <person name="Ivanova N."/>
            <person name="Pagani I."/>
            <person name="Brau L."/>
            <person name="Yates R."/>
            <person name="O'Hara G."/>
            <person name="Rui T."/>
            <person name="Howieson J."/>
            <person name="Reeve W."/>
            <person name="Woyke T."/>
        </authorList>
    </citation>
    <scope>NUCLEOTIDE SEQUENCE [LARGE SCALE GENOMIC DNA]</scope>
    <source>
        <strain evidence="2 3">WSM597</strain>
    </source>
</reference>
<dbReference type="Gene3D" id="3.20.20.140">
    <property type="entry name" value="Metal-dependent hydrolases"/>
    <property type="match status" value="1"/>
</dbReference>
<dbReference type="EMBL" id="JH719381">
    <property type="protein sequence ID" value="EJB07999.1"/>
    <property type="molecule type" value="Genomic_DNA"/>
</dbReference>
<dbReference type="OrthoDB" id="9787654at2"/>
<sequence>MSIFEEPKIDCHAHVLDPAQFPYAADVAYKPSGQEVGTTAQLVQVMQTYGTRHALLVQPNSGYGSDNSCMLDAIARHPTLFKGVAIAPLDAETAALLDLRDQGIVGIALNPTFHGNAYYESAFGLMAKLAELDMFVQIQIERDQLAMFRPWIERIPVQVLIDHCGRPAPRDGLDNPAFETLLRLSDTGRVHVKLSGYAKFAGTAYPFEDTWPFLRALVGAFGLERCMWASDWPYLRAPDRQDYGQLLKLVEVLFPDIGERRQILWETPRRLFFGG</sequence>
<dbReference type="Pfam" id="PF04909">
    <property type="entry name" value="Amidohydro_2"/>
    <property type="match status" value="1"/>
</dbReference>
<proteinExistence type="predicted"/>
<evidence type="ECO:0000313" key="2">
    <source>
        <dbReference type="EMBL" id="EJB07999.1"/>
    </source>
</evidence>
<organism evidence="2 3">
    <name type="scientific">Rhizobium leguminosarum bv. trifolii WSM597</name>
    <dbReference type="NCBI Taxonomy" id="754764"/>
    <lineage>
        <taxon>Bacteria</taxon>
        <taxon>Pseudomonadati</taxon>
        <taxon>Pseudomonadota</taxon>
        <taxon>Alphaproteobacteria</taxon>
        <taxon>Hyphomicrobiales</taxon>
        <taxon>Rhizobiaceae</taxon>
        <taxon>Rhizobium/Agrobacterium group</taxon>
        <taxon>Rhizobium</taxon>
    </lineage>
</organism>
<dbReference type="HOGENOM" id="CLU_064039_2_1_5"/>
<dbReference type="InterPro" id="IPR052358">
    <property type="entry name" value="Aro_Compnd_Degr_Hydrolases"/>
</dbReference>
<dbReference type="InterPro" id="IPR032466">
    <property type="entry name" value="Metal_Hydrolase"/>
</dbReference>
<protein>
    <submittedName>
        <fullName evidence="2">Putative TIM-barrel fold metal-dependent hydrolase</fullName>
    </submittedName>
</protein>
<dbReference type="AlphaFoldDB" id="I9NJ70"/>
<dbReference type="PANTHER" id="PTHR35563:SF2">
    <property type="entry name" value="BARREL METAL-DEPENDENT HYDROLASE, PUTATIVE (AFU_ORTHOLOGUE AFUA_1G16240)-RELATED"/>
    <property type="match status" value="1"/>
</dbReference>
<dbReference type="SUPFAM" id="SSF51556">
    <property type="entry name" value="Metallo-dependent hydrolases"/>
    <property type="match status" value="1"/>
</dbReference>
<name>I9NJ70_RHILT</name>
<dbReference type="PANTHER" id="PTHR35563">
    <property type="entry name" value="BARREL METAL-DEPENDENT HYDROLASE, PUTATIVE (AFU_ORTHOLOGUE AFUA_1G16240)-RELATED"/>
    <property type="match status" value="1"/>
</dbReference>
<dbReference type="GO" id="GO:0016787">
    <property type="term" value="F:hydrolase activity"/>
    <property type="evidence" value="ECO:0007669"/>
    <property type="project" value="UniProtKB-KW"/>
</dbReference>